<dbReference type="EMBL" id="AZBU02000002">
    <property type="protein sequence ID" value="TKR93282.1"/>
    <property type="molecule type" value="Genomic_DNA"/>
</dbReference>
<keyword evidence="3" id="KW-1185">Reference proteome</keyword>
<sequence>MPTIPNPNSAEQLSPKRNQNLMACKAVQVTSSHPSSFLPSLNSSLRCIRLPHVTNYTYMRRTPLASAEKNRRQKRCVEDSPNHPSQLCE</sequence>
<proteinExistence type="predicted"/>
<gene>
    <name evidence="2" type="ORF">L596_007768</name>
</gene>
<reference evidence="2 3" key="1">
    <citation type="journal article" date="2015" name="Genome Biol.">
        <title>Comparative genomics of Steinernema reveals deeply conserved gene regulatory networks.</title>
        <authorList>
            <person name="Dillman A.R."/>
            <person name="Macchietto M."/>
            <person name="Porter C.F."/>
            <person name="Rogers A."/>
            <person name="Williams B."/>
            <person name="Antoshechkin I."/>
            <person name="Lee M.M."/>
            <person name="Goodwin Z."/>
            <person name="Lu X."/>
            <person name="Lewis E.E."/>
            <person name="Goodrich-Blair H."/>
            <person name="Stock S.P."/>
            <person name="Adams B.J."/>
            <person name="Sternberg P.W."/>
            <person name="Mortazavi A."/>
        </authorList>
    </citation>
    <scope>NUCLEOTIDE SEQUENCE [LARGE SCALE GENOMIC DNA]</scope>
    <source>
        <strain evidence="2 3">ALL</strain>
    </source>
</reference>
<evidence type="ECO:0000313" key="3">
    <source>
        <dbReference type="Proteomes" id="UP000298663"/>
    </source>
</evidence>
<protein>
    <submittedName>
        <fullName evidence="2">Uncharacterized protein</fullName>
    </submittedName>
</protein>
<accession>A0A4U5PAF8</accession>
<feature type="region of interest" description="Disordered" evidence="1">
    <location>
        <begin position="64"/>
        <end position="89"/>
    </location>
</feature>
<organism evidence="2 3">
    <name type="scientific">Steinernema carpocapsae</name>
    <name type="common">Entomopathogenic nematode</name>
    <dbReference type="NCBI Taxonomy" id="34508"/>
    <lineage>
        <taxon>Eukaryota</taxon>
        <taxon>Metazoa</taxon>
        <taxon>Ecdysozoa</taxon>
        <taxon>Nematoda</taxon>
        <taxon>Chromadorea</taxon>
        <taxon>Rhabditida</taxon>
        <taxon>Tylenchina</taxon>
        <taxon>Panagrolaimomorpha</taxon>
        <taxon>Strongyloidoidea</taxon>
        <taxon>Steinernematidae</taxon>
        <taxon>Steinernema</taxon>
    </lineage>
</organism>
<reference evidence="2 3" key="2">
    <citation type="journal article" date="2019" name="G3 (Bethesda)">
        <title>Hybrid Assembly of the Genome of the Entomopathogenic Nematode Steinernema carpocapsae Identifies the X-Chromosome.</title>
        <authorList>
            <person name="Serra L."/>
            <person name="Macchietto M."/>
            <person name="Macias-Munoz A."/>
            <person name="McGill C.J."/>
            <person name="Rodriguez I.M."/>
            <person name="Rodriguez B."/>
            <person name="Murad R."/>
            <person name="Mortazavi A."/>
        </authorList>
    </citation>
    <scope>NUCLEOTIDE SEQUENCE [LARGE SCALE GENOMIC DNA]</scope>
    <source>
        <strain evidence="2 3">ALL</strain>
    </source>
</reference>
<dbReference type="AlphaFoldDB" id="A0A4U5PAF8"/>
<name>A0A4U5PAF8_STECR</name>
<evidence type="ECO:0000313" key="2">
    <source>
        <dbReference type="EMBL" id="TKR93282.1"/>
    </source>
</evidence>
<evidence type="ECO:0000256" key="1">
    <source>
        <dbReference type="SAM" id="MobiDB-lite"/>
    </source>
</evidence>
<dbReference type="Proteomes" id="UP000298663">
    <property type="component" value="Unassembled WGS sequence"/>
</dbReference>
<comment type="caution">
    <text evidence="2">The sequence shown here is derived from an EMBL/GenBank/DDBJ whole genome shotgun (WGS) entry which is preliminary data.</text>
</comment>